<dbReference type="GeneID" id="98162285"/>
<reference evidence="1 2" key="1">
    <citation type="submission" date="2024-07" db="EMBL/GenBank/DDBJ databases">
        <title>Section-level genome sequencing and comparative genomics of Aspergillus sections Usti and Cavernicolus.</title>
        <authorList>
            <consortium name="Lawrence Berkeley National Laboratory"/>
            <person name="Nybo J.L."/>
            <person name="Vesth T.C."/>
            <person name="Theobald S."/>
            <person name="Frisvad J.C."/>
            <person name="Larsen T.O."/>
            <person name="Kjaerboelling I."/>
            <person name="Rothschild-Mancinelli K."/>
            <person name="Lyhne E.K."/>
            <person name="Kogle M.E."/>
            <person name="Barry K."/>
            <person name="Clum A."/>
            <person name="Na H."/>
            <person name="Ledsgaard L."/>
            <person name="Lin J."/>
            <person name="Lipzen A."/>
            <person name="Kuo A."/>
            <person name="Riley R."/>
            <person name="Mondo S."/>
            <person name="LaButti K."/>
            <person name="Haridas S."/>
            <person name="Pangalinan J."/>
            <person name="Salamov A.A."/>
            <person name="Simmons B.A."/>
            <person name="Magnuson J.K."/>
            <person name="Chen J."/>
            <person name="Drula E."/>
            <person name="Henrissat B."/>
            <person name="Wiebenga A."/>
            <person name="Lubbers R.J."/>
            <person name="Gomes A.C."/>
            <person name="Macurrencykelacurrency M.R."/>
            <person name="Stajich J."/>
            <person name="Grigoriev I.V."/>
            <person name="Mortensen U.H."/>
            <person name="De vries R.P."/>
            <person name="Baker S.E."/>
            <person name="Andersen M.R."/>
        </authorList>
    </citation>
    <scope>NUCLEOTIDE SEQUENCE [LARGE SCALE GENOMIC DNA]</scope>
    <source>
        <strain evidence="1 2">CBS 756.74</strain>
    </source>
</reference>
<protein>
    <submittedName>
        <fullName evidence="1">Uncharacterized protein</fullName>
    </submittedName>
</protein>
<evidence type="ECO:0000313" key="2">
    <source>
        <dbReference type="Proteomes" id="UP001610444"/>
    </source>
</evidence>
<sequence>MFDVRRTSRQPMVRYSGDAIEYLYDRLQYSKTWSLDLVPGWKHSRVSGTFNIGAFGPLSKSEVRGLFEAGVRDTVLSFFKLGTTLGGIMDNIMRPLTPFLYVPEINAIIRELIDRLCPWLDPAVLEQWVVFAISLEGTKQTYDPSTAGYAVWPFIMQIESKPYLRVLLEPQLHDLFGFLAKKGNPNGTWAWIAHRHDVVNEQISVFEASKDVLKWRSYAYGQVPYNKWIKETTSEQEPNRFCSRVDYLVLKNLAEKELPEIPGAVGLSFKGFLDLVGRLFHEMLDRIWEEFRKGKYARDLVDDLENHIVEIFTSDEVSRYIKHPTGELVEVVYRPDGVVTIWKWGATGAFASFNSLAKIGSDGLGHVDDLLQVQERLIDGTLKFWKWGPGNTLEAFGKYIGVPESGATRGATRVVEVARTALGGVQQVIRSMDGAIQSVTTWADAEINGIAKASERTTQKVRTAANELLKWTYYPGGTLKEFSKWAKCAPDLSAEAADQVKQAYRQIDGAIDVVERLSTGAFDRAMTYATSLESGLARAADCVLLQIRDPTGYLEEWQLEKGIIKAYSKWQQVSEDGVAQAVNAMVRIEREGEKIVKHLFKDGIGVHTDILDVAGNVIGSVGGAIAKALDSIKHWHF</sequence>
<organism evidence="1 2">
    <name type="scientific">Aspergillus pseudodeflectus</name>
    <dbReference type="NCBI Taxonomy" id="176178"/>
    <lineage>
        <taxon>Eukaryota</taxon>
        <taxon>Fungi</taxon>
        <taxon>Dikarya</taxon>
        <taxon>Ascomycota</taxon>
        <taxon>Pezizomycotina</taxon>
        <taxon>Eurotiomycetes</taxon>
        <taxon>Eurotiomycetidae</taxon>
        <taxon>Eurotiales</taxon>
        <taxon>Aspergillaceae</taxon>
        <taxon>Aspergillus</taxon>
        <taxon>Aspergillus subgen. Nidulantes</taxon>
    </lineage>
</organism>
<gene>
    <name evidence="1" type="ORF">BJX68DRAFT_272109</name>
</gene>
<keyword evidence="2" id="KW-1185">Reference proteome</keyword>
<accession>A0ABR4JHU6</accession>
<evidence type="ECO:0000313" key="1">
    <source>
        <dbReference type="EMBL" id="KAL2839426.1"/>
    </source>
</evidence>
<dbReference type="RefSeq" id="XP_070893511.1">
    <property type="nucleotide sequence ID" value="XM_071047121.1"/>
</dbReference>
<dbReference type="EMBL" id="JBFXLR010000074">
    <property type="protein sequence ID" value="KAL2839426.1"/>
    <property type="molecule type" value="Genomic_DNA"/>
</dbReference>
<dbReference type="Proteomes" id="UP001610444">
    <property type="component" value="Unassembled WGS sequence"/>
</dbReference>
<proteinExistence type="predicted"/>
<name>A0ABR4JHU6_9EURO</name>
<comment type="caution">
    <text evidence="1">The sequence shown here is derived from an EMBL/GenBank/DDBJ whole genome shotgun (WGS) entry which is preliminary data.</text>
</comment>